<proteinExistence type="predicted"/>
<comment type="caution">
    <text evidence="2">The sequence shown here is derived from an EMBL/GenBank/DDBJ whole genome shotgun (WGS) entry which is preliminary data.</text>
</comment>
<gene>
    <name evidence="2" type="ORF">THAOC_25702</name>
</gene>
<dbReference type="PANTHER" id="PTHR48010">
    <property type="entry name" value="OS05G0588300 PROTEIN"/>
    <property type="match status" value="1"/>
</dbReference>
<dbReference type="Gene3D" id="3.80.10.10">
    <property type="entry name" value="Ribonuclease Inhibitor"/>
    <property type="match status" value="1"/>
</dbReference>
<name>K0S0S3_THAOC</name>
<dbReference type="EMBL" id="AGNL01035496">
    <property type="protein sequence ID" value="EJK54651.1"/>
    <property type="molecule type" value="Genomic_DNA"/>
</dbReference>
<keyword evidence="1" id="KW-0812">Transmembrane</keyword>
<dbReference type="Pfam" id="PF00560">
    <property type="entry name" value="LRR_1"/>
    <property type="match status" value="2"/>
</dbReference>
<protein>
    <recommendedName>
        <fullName evidence="4">Leucine-rich repeat-containing N-terminal plant-type domain-containing protein</fullName>
    </recommendedName>
</protein>
<organism evidence="2 3">
    <name type="scientific">Thalassiosira oceanica</name>
    <name type="common">Marine diatom</name>
    <dbReference type="NCBI Taxonomy" id="159749"/>
    <lineage>
        <taxon>Eukaryota</taxon>
        <taxon>Sar</taxon>
        <taxon>Stramenopiles</taxon>
        <taxon>Ochrophyta</taxon>
        <taxon>Bacillariophyta</taxon>
        <taxon>Coscinodiscophyceae</taxon>
        <taxon>Thalassiosirophycidae</taxon>
        <taxon>Thalassiosirales</taxon>
        <taxon>Thalassiosiraceae</taxon>
        <taxon>Thalassiosira</taxon>
    </lineage>
</organism>
<evidence type="ECO:0000313" key="3">
    <source>
        <dbReference type="Proteomes" id="UP000266841"/>
    </source>
</evidence>
<evidence type="ECO:0000256" key="1">
    <source>
        <dbReference type="SAM" id="Phobius"/>
    </source>
</evidence>
<evidence type="ECO:0000313" key="2">
    <source>
        <dbReference type="EMBL" id="EJK54651.1"/>
    </source>
</evidence>
<reference evidence="2 3" key="1">
    <citation type="journal article" date="2012" name="Genome Biol.">
        <title>Genome and low-iron response of an oceanic diatom adapted to chronic iron limitation.</title>
        <authorList>
            <person name="Lommer M."/>
            <person name="Specht M."/>
            <person name="Roy A.S."/>
            <person name="Kraemer L."/>
            <person name="Andreson R."/>
            <person name="Gutowska M.A."/>
            <person name="Wolf J."/>
            <person name="Bergner S.V."/>
            <person name="Schilhabel M.B."/>
            <person name="Klostermeier U.C."/>
            <person name="Beiko R.G."/>
            <person name="Rosenstiel P."/>
            <person name="Hippler M."/>
            <person name="Laroche J."/>
        </authorList>
    </citation>
    <scope>NUCLEOTIDE SEQUENCE [LARGE SCALE GENOMIC DNA]</scope>
    <source>
        <strain evidence="2 3">CCMP1005</strain>
    </source>
</reference>
<dbReference type="AlphaFoldDB" id="K0S0S3"/>
<keyword evidence="1" id="KW-1133">Transmembrane helix</keyword>
<dbReference type="OrthoDB" id="41648at2759"/>
<dbReference type="PANTHER" id="PTHR48010:SF58">
    <property type="entry name" value="RECEPTOR PROTEIN KINASE-LIKE PROTEIN ZAR1"/>
    <property type="match status" value="1"/>
</dbReference>
<feature type="transmembrane region" description="Helical" evidence="1">
    <location>
        <begin position="273"/>
        <end position="290"/>
    </location>
</feature>
<dbReference type="InterPro" id="IPR001611">
    <property type="entry name" value="Leu-rich_rpt"/>
</dbReference>
<keyword evidence="1" id="KW-0472">Membrane</keyword>
<accession>K0S0S3</accession>
<evidence type="ECO:0008006" key="4">
    <source>
        <dbReference type="Google" id="ProtNLM"/>
    </source>
</evidence>
<dbReference type="SUPFAM" id="SSF52058">
    <property type="entry name" value="L domain-like"/>
    <property type="match status" value="1"/>
</dbReference>
<feature type="transmembrane region" description="Helical" evidence="1">
    <location>
        <begin position="161"/>
        <end position="182"/>
    </location>
</feature>
<dbReference type="Proteomes" id="UP000266841">
    <property type="component" value="Unassembled WGS sequence"/>
</dbReference>
<keyword evidence="3" id="KW-1185">Reference proteome</keyword>
<sequence length="475" mass="50220">MLQVGSAVTIRGLASESARDHNGRTGVITSIPHGSGGRYNVRIDGVENTLAVRPDNITPAESRRVSFSRDASFRVGSTVRISGLKSAKEHNGKLATVASLTDARTGRVEVAIEGLGNTLAVKPCNLTLVDRPPESSLALVVYEGDEKGYGEVPWHRRHRTALIIVLATVVASLIVMGVVAGVKGKEKRSAIGEACLTATGCPTATDREGGGYGGAAHLAENRALKSFLTFHLESFGLDDVLSDPSGPSYRAYLWLANSDNLDELSDFRRMQRFGMAALFYGTTVSFHWAGRTLGDKFSNPITSALTQKTNKQSPGSDWAASTHWATDRSECDWYGVSCVRMGSAGSDEIIREISLPGNGLTGSIPSEAVLAGVGGRLAGLDLSGNAVGGTVPEVLGVFVNLSVLDLRDNDFTGRIPDNLGKLKNLEYLYVDGNAITGRMPDDLCSLVEDGVLNPVVADCGASGGLECDPDCCECV</sequence>
<dbReference type="InterPro" id="IPR050994">
    <property type="entry name" value="At_inactive_RLKs"/>
</dbReference>
<dbReference type="InterPro" id="IPR032675">
    <property type="entry name" value="LRR_dom_sf"/>
</dbReference>